<evidence type="ECO:0000256" key="1">
    <source>
        <dbReference type="SAM" id="MobiDB-lite"/>
    </source>
</evidence>
<feature type="compositionally biased region" description="Polar residues" evidence="1">
    <location>
        <begin position="49"/>
        <end position="72"/>
    </location>
</feature>
<dbReference type="EMBL" id="BLXT01004960">
    <property type="protein sequence ID" value="GFO18481.1"/>
    <property type="molecule type" value="Genomic_DNA"/>
</dbReference>
<proteinExistence type="predicted"/>
<reference evidence="2 3" key="1">
    <citation type="journal article" date="2021" name="Elife">
        <title>Chloroplast acquisition without the gene transfer in kleptoplastic sea slugs, Plakobranchus ocellatus.</title>
        <authorList>
            <person name="Maeda T."/>
            <person name="Takahashi S."/>
            <person name="Yoshida T."/>
            <person name="Shimamura S."/>
            <person name="Takaki Y."/>
            <person name="Nagai Y."/>
            <person name="Toyoda A."/>
            <person name="Suzuki Y."/>
            <person name="Arimoto A."/>
            <person name="Ishii H."/>
            <person name="Satoh N."/>
            <person name="Nishiyama T."/>
            <person name="Hasebe M."/>
            <person name="Maruyama T."/>
            <person name="Minagawa J."/>
            <person name="Obokata J."/>
            <person name="Shigenobu S."/>
        </authorList>
    </citation>
    <scope>NUCLEOTIDE SEQUENCE [LARGE SCALE GENOMIC DNA]</scope>
</reference>
<protein>
    <submittedName>
        <fullName evidence="2">Uncharacterized protein</fullName>
    </submittedName>
</protein>
<keyword evidence="3" id="KW-1185">Reference proteome</keyword>
<feature type="region of interest" description="Disordered" evidence="1">
    <location>
        <begin position="49"/>
        <end position="117"/>
    </location>
</feature>
<gene>
    <name evidence="2" type="ORF">PoB_004498600</name>
</gene>
<dbReference type="Proteomes" id="UP000735302">
    <property type="component" value="Unassembled WGS sequence"/>
</dbReference>
<name>A0AAV4BHX7_9GAST</name>
<evidence type="ECO:0000313" key="3">
    <source>
        <dbReference type="Proteomes" id="UP000735302"/>
    </source>
</evidence>
<accession>A0AAV4BHX7</accession>
<evidence type="ECO:0000313" key="2">
    <source>
        <dbReference type="EMBL" id="GFO18481.1"/>
    </source>
</evidence>
<organism evidence="2 3">
    <name type="scientific">Plakobranchus ocellatus</name>
    <dbReference type="NCBI Taxonomy" id="259542"/>
    <lineage>
        <taxon>Eukaryota</taxon>
        <taxon>Metazoa</taxon>
        <taxon>Spiralia</taxon>
        <taxon>Lophotrochozoa</taxon>
        <taxon>Mollusca</taxon>
        <taxon>Gastropoda</taxon>
        <taxon>Heterobranchia</taxon>
        <taxon>Euthyneura</taxon>
        <taxon>Panpulmonata</taxon>
        <taxon>Sacoglossa</taxon>
        <taxon>Placobranchoidea</taxon>
        <taxon>Plakobranchidae</taxon>
        <taxon>Plakobranchus</taxon>
    </lineage>
</organism>
<dbReference type="AlphaFoldDB" id="A0AAV4BHX7"/>
<sequence>MTVLYPSGTCVSVNNRQVADGKTNLQPAFTLNVYHSEPPTANIQSMYRASPQFKHSPSGSEISSQTLLNRSPQTDDPRLLGPPPGQGASGRARTPDRRVNEMNNLSAVGHWMKSGNS</sequence>
<comment type="caution">
    <text evidence="2">The sequence shown here is derived from an EMBL/GenBank/DDBJ whole genome shotgun (WGS) entry which is preliminary data.</text>
</comment>